<organism evidence="1 2">
    <name type="scientific">Aspergillus avenaceus</name>
    <dbReference type="NCBI Taxonomy" id="36643"/>
    <lineage>
        <taxon>Eukaryota</taxon>
        <taxon>Fungi</taxon>
        <taxon>Dikarya</taxon>
        <taxon>Ascomycota</taxon>
        <taxon>Pezizomycotina</taxon>
        <taxon>Eurotiomycetes</taxon>
        <taxon>Eurotiomycetidae</taxon>
        <taxon>Eurotiales</taxon>
        <taxon>Aspergillaceae</taxon>
        <taxon>Aspergillus</taxon>
        <taxon>Aspergillus subgen. Circumdati</taxon>
    </lineage>
</organism>
<protein>
    <submittedName>
        <fullName evidence="1">Uncharacterized protein</fullName>
    </submittedName>
</protein>
<dbReference type="EMBL" id="ML742034">
    <property type="protein sequence ID" value="KAE8153920.1"/>
    <property type="molecule type" value="Genomic_DNA"/>
</dbReference>
<proteinExistence type="predicted"/>
<dbReference type="Proteomes" id="UP000325780">
    <property type="component" value="Unassembled WGS sequence"/>
</dbReference>
<reference evidence="1 2" key="1">
    <citation type="submission" date="2019-04" db="EMBL/GenBank/DDBJ databases">
        <title>Friends and foes A comparative genomics study of 23 Aspergillus species from section Flavi.</title>
        <authorList>
            <consortium name="DOE Joint Genome Institute"/>
            <person name="Kjaerbolling I."/>
            <person name="Vesth T."/>
            <person name="Frisvad J.C."/>
            <person name="Nybo J.L."/>
            <person name="Theobald S."/>
            <person name="Kildgaard S."/>
            <person name="Isbrandt T."/>
            <person name="Kuo A."/>
            <person name="Sato A."/>
            <person name="Lyhne E.K."/>
            <person name="Kogle M.E."/>
            <person name="Wiebenga A."/>
            <person name="Kun R.S."/>
            <person name="Lubbers R.J."/>
            <person name="Makela M.R."/>
            <person name="Barry K."/>
            <person name="Chovatia M."/>
            <person name="Clum A."/>
            <person name="Daum C."/>
            <person name="Haridas S."/>
            <person name="He G."/>
            <person name="LaButti K."/>
            <person name="Lipzen A."/>
            <person name="Mondo S."/>
            <person name="Riley R."/>
            <person name="Salamov A."/>
            <person name="Simmons B.A."/>
            <person name="Magnuson J.K."/>
            <person name="Henrissat B."/>
            <person name="Mortensen U.H."/>
            <person name="Larsen T.O."/>
            <person name="Devries R.P."/>
            <person name="Grigoriev I.V."/>
            <person name="Machida M."/>
            <person name="Baker S.E."/>
            <person name="Andersen M.R."/>
        </authorList>
    </citation>
    <scope>NUCLEOTIDE SEQUENCE [LARGE SCALE GENOMIC DNA]</scope>
    <source>
        <strain evidence="1 2">IBT 18842</strain>
    </source>
</reference>
<gene>
    <name evidence="1" type="ORF">BDV25DRAFT_136487</name>
</gene>
<accession>A0A5N6U5U7</accession>
<name>A0A5N6U5U7_ASPAV</name>
<evidence type="ECO:0000313" key="2">
    <source>
        <dbReference type="Proteomes" id="UP000325780"/>
    </source>
</evidence>
<sequence length="384" mass="43534">MQKDESQENWLCAAQEMHDLLCSYGFEHVSVDIIDWRLEEGPSIFVCEPTDIIFSKWDMVRRRILDSVDTSGFQMLGCHRMCYESRAVDCKPTVLVTVNPKFERDWDIAKQDISNILTDFDLPGVVVQIYKDRGIFCVGQRSIEIATIGHSVSARDSSSYGTFGGWLNIRQSPDSEWEPFAGMMKHVKDGDSALHNRLHPSESAEEADCPSYGEIKRHIDVFKQTVSELQREEPYRTLEKLRADGDLPDELKEKWQKHRAHINSHEGSLANLEAYSESKMHRYNMLVTTFFTVAENGKQHATDEHSVLRGLEKAFFEPGDSGALIFKKTGAMVGMGFGGQVQGQVSVFTHVNDLIDDIKDQTGVDQVTIYTQEWPIKGSEGDQD</sequence>
<dbReference type="OrthoDB" id="5424209at2759"/>
<dbReference type="AlphaFoldDB" id="A0A5N6U5U7"/>
<evidence type="ECO:0000313" key="1">
    <source>
        <dbReference type="EMBL" id="KAE8153920.1"/>
    </source>
</evidence>
<keyword evidence="2" id="KW-1185">Reference proteome</keyword>